<proteinExistence type="predicted"/>
<evidence type="ECO:0000256" key="1">
    <source>
        <dbReference type="SAM" id="MobiDB-lite"/>
    </source>
</evidence>
<protein>
    <submittedName>
        <fullName evidence="2">Uncharacterized protein</fullName>
    </submittedName>
</protein>
<feature type="compositionally biased region" description="Polar residues" evidence="1">
    <location>
        <begin position="1"/>
        <end position="11"/>
    </location>
</feature>
<comment type="caution">
    <text evidence="2">The sequence shown here is derived from an EMBL/GenBank/DDBJ whole genome shotgun (WGS) entry which is preliminary data.</text>
</comment>
<feature type="compositionally biased region" description="Basic and acidic residues" evidence="1">
    <location>
        <begin position="102"/>
        <end position="112"/>
    </location>
</feature>
<dbReference type="EMBL" id="CACTIH010000576">
    <property type="protein sequence ID" value="CAA2961599.1"/>
    <property type="molecule type" value="Genomic_DNA"/>
</dbReference>
<evidence type="ECO:0000313" key="3">
    <source>
        <dbReference type="Proteomes" id="UP000594638"/>
    </source>
</evidence>
<dbReference type="AlphaFoldDB" id="A0A8S0Q488"/>
<feature type="compositionally biased region" description="Polar residues" evidence="1">
    <location>
        <begin position="30"/>
        <end position="45"/>
    </location>
</feature>
<feature type="region of interest" description="Disordered" evidence="1">
    <location>
        <begin position="27"/>
        <end position="76"/>
    </location>
</feature>
<reference evidence="2 3" key="1">
    <citation type="submission" date="2019-12" db="EMBL/GenBank/DDBJ databases">
        <authorList>
            <person name="Alioto T."/>
            <person name="Alioto T."/>
            <person name="Gomez Garrido J."/>
        </authorList>
    </citation>
    <scope>NUCLEOTIDE SEQUENCE [LARGE SCALE GENOMIC DNA]</scope>
</reference>
<keyword evidence="3" id="KW-1185">Reference proteome</keyword>
<gene>
    <name evidence="2" type="ORF">OLEA9_A024207</name>
</gene>
<sequence>MRSHIATTQPPRKSHTDNHCTVVRIKNQKIPKNQKFSIATTTNTKPIPKKDRQHHHHHNVRAPQRPHLPLDRDTQPLRYQIAIATRNGDKHFTAAKVVAPHCSDRQREMRNGKEKRRQTAATHEVVHAMQRGLELESSSPSCGRRQGRSPAAG</sequence>
<evidence type="ECO:0000313" key="2">
    <source>
        <dbReference type="EMBL" id="CAA2961599.1"/>
    </source>
</evidence>
<feature type="compositionally biased region" description="Basic residues" evidence="1">
    <location>
        <begin position="51"/>
        <end position="60"/>
    </location>
</feature>
<feature type="region of interest" description="Disordered" evidence="1">
    <location>
        <begin position="92"/>
        <end position="153"/>
    </location>
</feature>
<dbReference type="Gramene" id="OE9A024207T1">
    <property type="protein sequence ID" value="OE9A024207C1"/>
    <property type="gene ID" value="OE9A024207"/>
</dbReference>
<accession>A0A8S0Q488</accession>
<feature type="region of interest" description="Disordered" evidence="1">
    <location>
        <begin position="1"/>
        <end position="20"/>
    </location>
</feature>
<organism evidence="2 3">
    <name type="scientific">Olea europaea subsp. europaea</name>
    <dbReference type="NCBI Taxonomy" id="158383"/>
    <lineage>
        <taxon>Eukaryota</taxon>
        <taxon>Viridiplantae</taxon>
        <taxon>Streptophyta</taxon>
        <taxon>Embryophyta</taxon>
        <taxon>Tracheophyta</taxon>
        <taxon>Spermatophyta</taxon>
        <taxon>Magnoliopsida</taxon>
        <taxon>eudicotyledons</taxon>
        <taxon>Gunneridae</taxon>
        <taxon>Pentapetalae</taxon>
        <taxon>asterids</taxon>
        <taxon>lamiids</taxon>
        <taxon>Lamiales</taxon>
        <taxon>Oleaceae</taxon>
        <taxon>Oleeae</taxon>
        <taxon>Olea</taxon>
    </lineage>
</organism>
<name>A0A8S0Q488_OLEEU</name>
<dbReference type="Proteomes" id="UP000594638">
    <property type="component" value="Unassembled WGS sequence"/>
</dbReference>